<feature type="compositionally biased region" description="Basic and acidic residues" evidence="1">
    <location>
        <begin position="93"/>
        <end position="104"/>
    </location>
</feature>
<dbReference type="Proteomes" id="UP000305202">
    <property type="component" value="Unassembled WGS sequence"/>
</dbReference>
<evidence type="ECO:0000313" key="2">
    <source>
        <dbReference type="EMBL" id="TKI07220.1"/>
    </source>
</evidence>
<dbReference type="EMBL" id="SZPQ01000006">
    <property type="protein sequence ID" value="TKI07220.1"/>
    <property type="molecule type" value="Genomic_DNA"/>
</dbReference>
<reference evidence="2 3" key="1">
    <citation type="submission" date="2019-04" db="EMBL/GenBank/DDBJ databases">
        <authorList>
            <person name="Li M."/>
            <person name="Gao C."/>
        </authorList>
    </citation>
    <scope>NUCLEOTIDE SEQUENCE [LARGE SCALE GENOMIC DNA]</scope>
    <source>
        <strain evidence="2 3">BGMRC 2031</strain>
    </source>
</reference>
<feature type="region of interest" description="Disordered" evidence="1">
    <location>
        <begin position="247"/>
        <end position="345"/>
    </location>
</feature>
<gene>
    <name evidence="2" type="primary">bcsO</name>
    <name evidence="2" type="ORF">FCN80_07280</name>
</gene>
<sequence length="358" mass="38494">MAHSVTGVSERSQQRGNVKYDEYMRLSMNNYDDIKRFKEKLNMEGFDYKEIAENNPHKASKNWAIIKQVASADEPFHPLEQGLSTQPTPTPVSRKEFAMPDADKPAPVQLPRQDIRSAAHPSGLESAPAPAVGKIFPTSPLISALDKLLPAATDSGPSTDTPAAAGNTPDATGRDFNGAAVREPLFDTGRKTFSPVDVADIDTVPPDEKPANRNPPTQWQTGPAAALFGDPGRARPAIPELQRQAVPTAALFGDPGRAWPSAPGPRRQAAPFGESGHARPSAPEPWRQAGPMAAPFGESGRARPTAPSPNPPFAAGDEPEQPVRFDQLFSRKSRPADGTLSERDMPLSLLLENIALCR</sequence>
<keyword evidence="3" id="KW-1185">Reference proteome</keyword>
<evidence type="ECO:0000256" key="1">
    <source>
        <dbReference type="SAM" id="MobiDB-lite"/>
    </source>
</evidence>
<feature type="region of interest" description="Disordered" evidence="1">
    <location>
        <begin position="80"/>
        <end position="108"/>
    </location>
</feature>
<organism evidence="2 3">
    <name type="scientific">Martelella alba</name>
    <dbReference type="NCBI Taxonomy" id="2590451"/>
    <lineage>
        <taxon>Bacteria</taxon>
        <taxon>Pseudomonadati</taxon>
        <taxon>Pseudomonadota</taxon>
        <taxon>Alphaproteobacteria</taxon>
        <taxon>Hyphomicrobiales</taxon>
        <taxon>Aurantimonadaceae</taxon>
        <taxon>Martelella</taxon>
    </lineage>
</organism>
<proteinExistence type="predicted"/>
<comment type="caution">
    <text evidence="2">The sequence shown here is derived from an EMBL/GenBank/DDBJ whole genome shotgun (WGS) entry which is preliminary data.</text>
</comment>
<accession>A0ABY2SNW0</accession>
<feature type="region of interest" description="Disordered" evidence="1">
    <location>
        <begin position="152"/>
        <end position="235"/>
    </location>
</feature>
<name>A0ABY2SNW0_9HYPH</name>
<protein>
    <submittedName>
        <fullName evidence="2">Cellulose biosynthesis protein BcsO</fullName>
    </submittedName>
</protein>
<evidence type="ECO:0000313" key="3">
    <source>
        <dbReference type="Proteomes" id="UP000305202"/>
    </source>
</evidence>